<keyword evidence="2" id="KW-1185">Reference proteome</keyword>
<evidence type="ECO:0000313" key="2">
    <source>
        <dbReference type="Proteomes" id="UP000003301"/>
    </source>
</evidence>
<reference evidence="1" key="1">
    <citation type="submission" date="2013-05" db="EMBL/GenBank/DDBJ databases">
        <title>The Genome Sequence of Fusobacterium sp. 2_1_31.</title>
        <authorList>
            <consortium name="The Broad Institute Genomics Platform"/>
            <person name="Earl A."/>
            <person name="Ward D."/>
            <person name="Feldgarden M."/>
            <person name="Gevers D."/>
            <person name="Ambrose C."/>
            <person name="Strauss J."/>
            <person name="Allen-Vercoe E."/>
            <person name="Walker B."/>
            <person name="Young S."/>
            <person name="Zeng Q."/>
            <person name="Gargeya S."/>
            <person name="Fitzgerald M."/>
            <person name="Haas B."/>
            <person name="Abouelleil A."/>
            <person name="Allen A.W."/>
            <person name="Alvarado L."/>
            <person name="Arachchi H.M."/>
            <person name="Berlin A.M."/>
            <person name="Chapman S.B."/>
            <person name="Gainer-Dewar J."/>
            <person name="Goldberg J."/>
            <person name="Griggs A."/>
            <person name="Gujja S."/>
            <person name="Hansen M."/>
            <person name="Howarth C."/>
            <person name="Imamovic A."/>
            <person name="Ireland A."/>
            <person name="Larimer J."/>
            <person name="McCowan C."/>
            <person name="Murphy C."/>
            <person name="Pearson M."/>
            <person name="Poon T.W."/>
            <person name="Priest M."/>
            <person name="Roberts A."/>
            <person name="Saif S."/>
            <person name="Shea T."/>
            <person name="Sisk P."/>
            <person name="Sykes S."/>
            <person name="Wortman J."/>
            <person name="Nusbaum C."/>
            <person name="Birren B."/>
        </authorList>
    </citation>
    <scope>NUCLEOTIDE SEQUENCE [LARGE SCALE GENOMIC DNA]</scope>
    <source>
        <strain evidence="1">2_1_31</strain>
    </source>
</reference>
<evidence type="ECO:0000313" key="1">
    <source>
        <dbReference type="EMBL" id="KGE62559.1"/>
    </source>
</evidence>
<organism evidence="1 2">
    <name type="scientific">Fusobacterium periodonticum 2_1_31</name>
    <dbReference type="NCBI Taxonomy" id="469599"/>
    <lineage>
        <taxon>Bacteria</taxon>
        <taxon>Fusobacteriati</taxon>
        <taxon>Fusobacteriota</taxon>
        <taxon>Fusobacteriia</taxon>
        <taxon>Fusobacteriales</taxon>
        <taxon>Fusobacteriaceae</taxon>
        <taxon>Fusobacterium</taxon>
    </lineage>
</organism>
<accession>A0ABR4WKZ9</accession>
<dbReference type="Proteomes" id="UP000003301">
    <property type="component" value="Unassembled WGS sequence"/>
</dbReference>
<gene>
    <name evidence="1" type="ORF">FSAG_001302</name>
</gene>
<protein>
    <recommendedName>
        <fullName evidence="3">Transposase IS4-like domain-containing protein</fullName>
    </recommendedName>
</protein>
<sequence length="514" mass="60774">MQECLNEVSFPDLQRILDFLSLRNLLSNELFFTFISLQQSLLLIGWEINMYVAITGKGKAKVIQFCEQHRIPKTNKKKTVVIKTIGNYETLLKENPNIIEELKEEAKRLTIEKKEKIPKTNLFRFGHSLVNALWKELSLDDILGEDLSKSLFALVVYRLGSSYSTFLENRKTPFISLNSLSHSEFYDVLLQLDKKTKDLIKCFNKFFDKKIKRDKNIVYYHRGNYIYNSYWKVLYGLESNNFQKGEKDLPFNMNLFFDSYGIPISYQLSLKEDNSKNRLEDFKKNFKNSKLILVLTKESEIQEKSSISSISFEDLSEDIQNEILKDNKWKILERDIKTNEVLEKEKVLDIKDSKLYVYWNKKRAYKDYLENNLKNGYICLKTDENLEDYEISNIFQHSWNIEDKFKITDVDFSKRHIQGHFTLCFICLCIIRYFQYLLGDNGKVFIPMIYANKAISNPMIFMKKVGNDSSLYPIHLTNSYIKLSKILGLDELKEEINFEKFQDKIKMDLEKVNN</sequence>
<evidence type="ECO:0008006" key="3">
    <source>
        <dbReference type="Google" id="ProtNLM"/>
    </source>
</evidence>
<comment type="caution">
    <text evidence="1">The sequence shown here is derived from an EMBL/GenBank/DDBJ whole genome shotgun (WGS) entry which is preliminary data.</text>
</comment>
<name>A0ABR4WKZ9_9FUSO</name>
<dbReference type="EMBL" id="ACDC03000018">
    <property type="protein sequence ID" value="KGE62559.1"/>
    <property type="molecule type" value="Genomic_DNA"/>
</dbReference>
<proteinExistence type="predicted"/>